<dbReference type="InterPro" id="IPR012296">
    <property type="entry name" value="Nuclease_put_TT1808"/>
</dbReference>
<proteinExistence type="predicted"/>
<evidence type="ECO:0000259" key="1">
    <source>
        <dbReference type="Pfam" id="PF05685"/>
    </source>
</evidence>
<dbReference type="CDD" id="cd06260">
    <property type="entry name" value="DUF820-like"/>
    <property type="match status" value="1"/>
</dbReference>
<dbReference type="STRING" id="472759.Nhal_0904"/>
<dbReference type="RefSeq" id="WP_013031972.1">
    <property type="nucleotide sequence ID" value="NC_013960.1"/>
</dbReference>
<accession>D5BY95</accession>
<dbReference type="AlphaFoldDB" id="D5BY95"/>
<dbReference type="HOGENOM" id="CLU_107586_0_0_6"/>
<organism evidence="2 3">
    <name type="scientific">Nitrosococcus halophilus (strain Nc4)</name>
    <dbReference type="NCBI Taxonomy" id="472759"/>
    <lineage>
        <taxon>Bacteria</taxon>
        <taxon>Pseudomonadati</taxon>
        <taxon>Pseudomonadota</taxon>
        <taxon>Gammaproteobacteria</taxon>
        <taxon>Chromatiales</taxon>
        <taxon>Chromatiaceae</taxon>
        <taxon>Nitrosococcus</taxon>
    </lineage>
</organism>
<dbReference type="eggNOG" id="COG4636">
    <property type="taxonomic scope" value="Bacteria"/>
</dbReference>
<dbReference type="PANTHER" id="PTHR34107:SF4">
    <property type="entry name" value="SLL1222 PROTEIN"/>
    <property type="match status" value="1"/>
</dbReference>
<dbReference type="PANTHER" id="PTHR34107">
    <property type="entry name" value="SLL0198 PROTEIN-RELATED"/>
    <property type="match status" value="1"/>
</dbReference>
<dbReference type="InterPro" id="IPR011335">
    <property type="entry name" value="Restrct_endonuc-II-like"/>
</dbReference>
<dbReference type="Gene3D" id="3.90.1570.10">
    <property type="entry name" value="tt1808, chain A"/>
    <property type="match status" value="1"/>
</dbReference>
<dbReference type="SUPFAM" id="SSF52980">
    <property type="entry name" value="Restriction endonuclease-like"/>
    <property type="match status" value="1"/>
</dbReference>
<name>D5BY95_NITHN</name>
<feature type="domain" description="Putative restriction endonuclease" evidence="1">
    <location>
        <begin position="17"/>
        <end position="140"/>
    </location>
</feature>
<dbReference type="Proteomes" id="UP000001844">
    <property type="component" value="Chromosome"/>
</dbReference>
<dbReference type="Pfam" id="PF05685">
    <property type="entry name" value="Uma2"/>
    <property type="match status" value="1"/>
</dbReference>
<dbReference type="KEGG" id="nhl:Nhal_0904"/>
<sequence length="154" mass="17831">MRWSEVLQDKSLRELPYKIELNEYGKIVMTPASNRHGYLQSKISYMLRQNVPDGEVISECAIDTEKGVKVADVAWCSDKFMTAHGFETPYSEAPEVCVEILSPSNSHQEMKDKMALYFQRGAKEVWLVSERGEVRYFDSQGERERSLLDFRIIL</sequence>
<dbReference type="InterPro" id="IPR008538">
    <property type="entry name" value="Uma2"/>
</dbReference>
<protein>
    <recommendedName>
        <fullName evidence="1">Putative restriction endonuclease domain-containing protein</fullName>
    </recommendedName>
</protein>
<reference evidence="2" key="1">
    <citation type="submission" date="2009-10" db="EMBL/GenBank/DDBJ databases">
        <title>Complete genome sequence of Nitrosococcus halophilus Nc4, a salt-adapted, aerobic obligate ammonia-oxidizing sulfur purple bacterium.</title>
        <authorList>
            <consortium name="US DOE Joint Genome Institute"/>
            <person name="Campbell M.A."/>
            <person name="Malfatti S.A."/>
            <person name="Chain P.S.G."/>
            <person name="Heidelberg J.F."/>
            <person name="Ward N.L."/>
            <person name="Ward B.B."/>
            <person name="Klotz M.G."/>
        </authorList>
    </citation>
    <scope>NUCLEOTIDE SEQUENCE</scope>
    <source>
        <strain evidence="2">Nc 4</strain>
    </source>
</reference>
<evidence type="ECO:0000313" key="3">
    <source>
        <dbReference type="Proteomes" id="UP000001844"/>
    </source>
</evidence>
<dbReference type="OrthoDB" id="5568181at2"/>
<evidence type="ECO:0000313" key="2">
    <source>
        <dbReference type="EMBL" id="ADE14078.1"/>
    </source>
</evidence>
<keyword evidence="3" id="KW-1185">Reference proteome</keyword>
<dbReference type="EMBL" id="CP001798">
    <property type="protein sequence ID" value="ADE14078.1"/>
    <property type="molecule type" value="Genomic_DNA"/>
</dbReference>
<gene>
    <name evidence="2" type="ordered locus">Nhal_0904</name>
</gene>